<evidence type="ECO:0000256" key="5">
    <source>
        <dbReference type="ARBA" id="ARBA00022821"/>
    </source>
</evidence>
<dbReference type="Pfam" id="PF01582">
    <property type="entry name" value="TIR"/>
    <property type="match status" value="1"/>
</dbReference>
<dbReference type="SUPFAM" id="SSF52058">
    <property type="entry name" value="L domain-like"/>
    <property type="match status" value="2"/>
</dbReference>
<dbReference type="PANTHER" id="PTHR11017">
    <property type="entry name" value="LEUCINE-RICH REPEAT-CONTAINING PROTEIN"/>
    <property type="match status" value="1"/>
</dbReference>
<keyword evidence="5" id="KW-0611">Plant defense</keyword>
<dbReference type="KEGG" id="nnu:104601543"/>
<dbReference type="InterPro" id="IPR032675">
    <property type="entry name" value="LRR_dom_sf"/>
</dbReference>
<dbReference type="Pfam" id="PF23282">
    <property type="entry name" value="WHD_ROQ1"/>
    <property type="match status" value="1"/>
</dbReference>
<dbReference type="Pfam" id="PF00931">
    <property type="entry name" value="NB-ARC"/>
    <property type="match status" value="1"/>
</dbReference>
<sequence length="1186" mass="135392">MAFRRRIRVRESSSSSSFSPPWNYEVFLSFRGEDTRKNFINPLHSALIEKGVLAFKDDNELRRGEEISSELLKAIAESKTSIVVISRNYASSRWCLDELLKIMECRKTMGQLVMPVFYEVDRLVVRNQSGSFAEAFAAHEERFKEAEMVEKMQNWREALTESANLPGWDLRNVATGCESKFIQVIVEEVLTKLNFNVAKYPIGIDFRVREMYSLLDIWSDDVRIVGISGMGGIGKTTIAKATYNLIFHKFDGSSFLGNVREVSEQPNGLVSLQEKLLSDILKKENLGISDVNIGINVIKKRLSTKRVIVVLDDVDQQIQLNSLAGKSNWFGLGSRIIITTRNEHLLHQLEVDEIYKLKELDDKESVQLLSRHAFRKNHPTEDYLDISKHIAGHVGGLPLALEVQGSFLCGRRNMPEWKNTVEELIRIPCDQIYRRLRTSLGDLDDKERDIFLDIACFFVGMDKDYAIGIWESCGFFSKIGISDLVQRSLITINERNELVMHDLLRDMAKEIVCEESFKDSGKRSRLWFHKDVYDVLTGNMGTEAIEGLILNLPTSNDLYLSTEAFAKMPKLRLLQLNNVHLRGSYGNFSRELRWLCWHGFPLECIPTDFHIENLLALDLQHSNITQVWKENKLLKDLRVLDLSYCKYLTETPNFSRLTNLEGLIFEGCTSLVELHHSIGDLGRLVFLNLKGCSNLRKLPRNIYNLNSLENLILSGCSNLKNLPSKSWISFFCCWKSTRIRDFFSDLCFLHRNVSESAIPNGLGGLSSLQELNLSYTNFCSLPTTIICLPQLQFLKLENCTKLKSLPELPSSLKGLNAEGCTAMEILPNLGKLSSLKELNLCKSNLCSLPSSINCISQLKILRLENCTRLKSIPDLPSSLKCLKADGCTSLEKMSNIGSLTSLQELSLCRSNFCRLPSNINLLSQLQILRLENCTRLNSLPELPSNLEALYADGCTSMERLPNLSNLKNLSILFLNDCNMLIEIQGLERLDSIRCIHMDRCNNLTNTFKMTFFQGFHESRKLDIFFPGGDIPDWFNSQRMGSSISICFPPVLDIKIQSLIISAVYATDEDINFLRYVFHVHIINKTKNLKWRLNPKSHEGRMTCQPHLWVSHIPYFEIMDCLEGGDQVEISIYCENDCDQREVSVRTVQEPKVKKCGIHLIYEPDVKDSNHIINEDKYTVIDTRIKD</sequence>
<dbReference type="Gene3D" id="3.80.10.10">
    <property type="entry name" value="Ribonuclease Inhibitor"/>
    <property type="match status" value="3"/>
</dbReference>
<protein>
    <recommendedName>
        <fullName evidence="1">ADP-ribosyl cyclase/cyclic ADP-ribose hydrolase</fullName>
        <ecNumber evidence="1">3.2.2.6</ecNumber>
    </recommendedName>
</protein>
<proteinExistence type="predicted"/>
<dbReference type="EC" id="3.2.2.6" evidence="1"/>
<keyword evidence="3" id="KW-0677">Repeat</keyword>
<dbReference type="InterPro" id="IPR042197">
    <property type="entry name" value="Apaf_helical"/>
</dbReference>
<dbReference type="GO" id="GO:0006952">
    <property type="term" value="P:defense response"/>
    <property type="evidence" value="ECO:0007669"/>
    <property type="project" value="UniProtKB-KW"/>
</dbReference>
<dbReference type="Proteomes" id="UP000189703">
    <property type="component" value="Unplaced"/>
</dbReference>
<dbReference type="PRINTS" id="PR00364">
    <property type="entry name" value="DISEASERSIST"/>
</dbReference>
<evidence type="ECO:0000256" key="4">
    <source>
        <dbReference type="ARBA" id="ARBA00022801"/>
    </source>
</evidence>
<dbReference type="InterPro" id="IPR044974">
    <property type="entry name" value="Disease_R_plants"/>
</dbReference>
<dbReference type="InterPro" id="IPR027417">
    <property type="entry name" value="P-loop_NTPase"/>
</dbReference>
<dbReference type="FunCoup" id="A0A1U8Q5F6">
    <property type="interactions" value="253"/>
</dbReference>
<evidence type="ECO:0000259" key="8">
    <source>
        <dbReference type="PROSITE" id="PS50104"/>
    </source>
</evidence>
<reference evidence="10" key="1">
    <citation type="submission" date="2025-08" db="UniProtKB">
        <authorList>
            <consortium name="RefSeq"/>
        </authorList>
    </citation>
    <scope>IDENTIFICATION</scope>
</reference>
<name>A0A1U8Q5F6_NELNU</name>
<dbReference type="GO" id="GO:0007165">
    <property type="term" value="P:signal transduction"/>
    <property type="evidence" value="ECO:0007669"/>
    <property type="project" value="InterPro"/>
</dbReference>
<dbReference type="InParanoid" id="A0A1U8Q5F6"/>
<dbReference type="InterPro" id="IPR045344">
    <property type="entry name" value="C-JID"/>
</dbReference>
<dbReference type="PROSITE" id="PS50104">
    <property type="entry name" value="TIR"/>
    <property type="match status" value="1"/>
</dbReference>
<keyword evidence="6" id="KW-0520">NAD</keyword>
<dbReference type="Gene3D" id="3.40.50.10140">
    <property type="entry name" value="Toll/interleukin-1 receptor homology (TIR) domain"/>
    <property type="match status" value="1"/>
</dbReference>
<dbReference type="InterPro" id="IPR058546">
    <property type="entry name" value="RPS4B/Roq1-like_LRR"/>
</dbReference>
<gene>
    <name evidence="10" type="primary">LOC104601543</name>
</gene>
<dbReference type="Pfam" id="PF23598">
    <property type="entry name" value="LRR_14"/>
    <property type="match status" value="1"/>
</dbReference>
<dbReference type="OrthoDB" id="1936883at2759"/>
<keyword evidence="9" id="KW-1185">Reference proteome</keyword>
<dbReference type="InterPro" id="IPR058192">
    <property type="entry name" value="WHD_ROQ1-like"/>
</dbReference>
<comment type="catalytic activity">
    <reaction evidence="7">
        <text>NAD(+) + H2O = ADP-D-ribose + nicotinamide + H(+)</text>
        <dbReference type="Rhea" id="RHEA:16301"/>
        <dbReference type="ChEBI" id="CHEBI:15377"/>
        <dbReference type="ChEBI" id="CHEBI:15378"/>
        <dbReference type="ChEBI" id="CHEBI:17154"/>
        <dbReference type="ChEBI" id="CHEBI:57540"/>
        <dbReference type="ChEBI" id="CHEBI:57967"/>
        <dbReference type="EC" id="3.2.2.6"/>
    </reaction>
    <physiologicalReaction direction="left-to-right" evidence="7">
        <dbReference type="Rhea" id="RHEA:16302"/>
    </physiologicalReaction>
</comment>
<dbReference type="Pfam" id="PF23286">
    <property type="entry name" value="LRR_13"/>
    <property type="match status" value="1"/>
</dbReference>
<dbReference type="RefSeq" id="XP_019054043.1">
    <property type="nucleotide sequence ID" value="XM_019198498.1"/>
</dbReference>
<organism evidence="9 10">
    <name type="scientific">Nelumbo nucifera</name>
    <name type="common">Sacred lotus</name>
    <dbReference type="NCBI Taxonomy" id="4432"/>
    <lineage>
        <taxon>Eukaryota</taxon>
        <taxon>Viridiplantae</taxon>
        <taxon>Streptophyta</taxon>
        <taxon>Embryophyta</taxon>
        <taxon>Tracheophyta</taxon>
        <taxon>Spermatophyta</taxon>
        <taxon>Magnoliopsida</taxon>
        <taxon>Proteales</taxon>
        <taxon>Nelumbonaceae</taxon>
        <taxon>Nelumbo</taxon>
    </lineage>
</organism>
<dbReference type="InterPro" id="IPR055414">
    <property type="entry name" value="LRR_R13L4/SHOC2-like"/>
</dbReference>
<dbReference type="GO" id="GO:0061809">
    <property type="term" value="F:NAD+ nucleosidase activity, cyclic ADP-ribose generating"/>
    <property type="evidence" value="ECO:0007669"/>
    <property type="project" value="UniProtKB-EC"/>
</dbReference>
<dbReference type="OMA" id="MAFRRRI"/>
<evidence type="ECO:0000313" key="9">
    <source>
        <dbReference type="Proteomes" id="UP000189703"/>
    </source>
</evidence>
<dbReference type="InterPro" id="IPR000157">
    <property type="entry name" value="TIR_dom"/>
</dbReference>
<dbReference type="InterPro" id="IPR002182">
    <property type="entry name" value="NB-ARC"/>
</dbReference>
<evidence type="ECO:0000256" key="7">
    <source>
        <dbReference type="ARBA" id="ARBA00047304"/>
    </source>
</evidence>
<dbReference type="SUPFAM" id="SSF52200">
    <property type="entry name" value="Toll/Interleukin receptor TIR domain"/>
    <property type="match status" value="1"/>
</dbReference>
<dbReference type="PANTHER" id="PTHR11017:SF271">
    <property type="entry name" value="DISEASE RESISTANCE PROTEIN (TIR-NBS-LRR CLASS) FAMILY"/>
    <property type="match status" value="1"/>
</dbReference>
<dbReference type="SMART" id="SM00255">
    <property type="entry name" value="TIR"/>
    <property type="match status" value="1"/>
</dbReference>
<dbReference type="SUPFAM" id="SSF52540">
    <property type="entry name" value="P-loop containing nucleoside triphosphate hydrolases"/>
    <property type="match status" value="1"/>
</dbReference>
<keyword evidence="2" id="KW-0433">Leucine-rich repeat</keyword>
<evidence type="ECO:0000256" key="6">
    <source>
        <dbReference type="ARBA" id="ARBA00023027"/>
    </source>
</evidence>
<dbReference type="eggNOG" id="ENOG502QQJE">
    <property type="taxonomic scope" value="Eukaryota"/>
</dbReference>
<accession>A0A1U8Q5F6</accession>
<dbReference type="Gene3D" id="1.10.8.430">
    <property type="entry name" value="Helical domain of apoptotic protease-activating factors"/>
    <property type="match status" value="1"/>
</dbReference>
<dbReference type="Pfam" id="PF20160">
    <property type="entry name" value="C-JID"/>
    <property type="match status" value="1"/>
</dbReference>
<dbReference type="GO" id="GO:0043531">
    <property type="term" value="F:ADP binding"/>
    <property type="evidence" value="ECO:0007669"/>
    <property type="project" value="InterPro"/>
</dbReference>
<dbReference type="GeneID" id="104601543"/>
<dbReference type="InterPro" id="IPR035897">
    <property type="entry name" value="Toll_tir_struct_dom_sf"/>
</dbReference>
<dbReference type="FunFam" id="3.40.50.10140:FF:000007">
    <property type="entry name" value="Disease resistance protein (TIR-NBS-LRR class)"/>
    <property type="match status" value="1"/>
</dbReference>
<evidence type="ECO:0000256" key="1">
    <source>
        <dbReference type="ARBA" id="ARBA00011982"/>
    </source>
</evidence>
<evidence type="ECO:0000256" key="3">
    <source>
        <dbReference type="ARBA" id="ARBA00022737"/>
    </source>
</evidence>
<evidence type="ECO:0000313" key="10">
    <source>
        <dbReference type="RefSeq" id="XP_019054043.1"/>
    </source>
</evidence>
<feature type="domain" description="TIR" evidence="8">
    <location>
        <begin position="22"/>
        <end position="193"/>
    </location>
</feature>
<dbReference type="Gene3D" id="3.40.50.300">
    <property type="entry name" value="P-loop containing nucleotide triphosphate hydrolases"/>
    <property type="match status" value="1"/>
</dbReference>
<dbReference type="AlphaFoldDB" id="A0A1U8Q5F6"/>
<evidence type="ECO:0000256" key="2">
    <source>
        <dbReference type="ARBA" id="ARBA00022614"/>
    </source>
</evidence>
<keyword evidence="4" id="KW-0378">Hydrolase</keyword>
<dbReference type="GO" id="GO:0051707">
    <property type="term" value="P:response to other organism"/>
    <property type="evidence" value="ECO:0007669"/>
    <property type="project" value="UniProtKB-ARBA"/>
</dbReference>